<keyword evidence="11 14" id="KW-1015">Disulfide bond</keyword>
<dbReference type="GO" id="GO:0004252">
    <property type="term" value="F:serine-type endopeptidase activity"/>
    <property type="evidence" value="ECO:0007669"/>
    <property type="project" value="InterPro"/>
</dbReference>
<dbReference type="GO" id="GO:0005509">
    <property type="term" value="F:calcium ion binding"/>
    <property type="evidence" value="ECO:0007669"/>
    <property type="project" value="InterPro"/>
</dbReference>
<dbReference type="SMART" id="SM00042">
    <property type="entry name" value="CUB"/>
    <property type="match status" value="2"/>
</dbReference>
<evidence type="ECO:0000256" key="9">
    <source>
        <dbReference type="ARBA" id="ARBA00022837"/>
    </source>
</evidence>
<comment type="PTM">
    <text evidence="15">The iron and 2-oxoglutarate dependent 3-hydroxylation of aspartate and asparagine is (R) stereospecific within EGF domains.</text>
</comment>
<feature type="active site" description="Charge relay system" evidence="13">
    <location>
        <position position="737"/>
    </location>
</feature>
<feature type="disulfide bond" evidence="14">
    <location>
        <begin position="233"/>
        <end position="246"/>
    </location>
</feature>
<evidence type="ECO:0000313" key="23">
    <source>
        <dbReference type="Proteomes" id="UP000694557"/>
    </source>
</evidence>
<reference evidence="22" key="2">
    <citation type="submission" date="2025-09" db="UniProtKB">
        <authorList>
            <consortium name="Ensembl"/>
        </authorList>
    </citation>
    <scope>IDENTIFICATION</scope>
</reference>
<keyword evidence="10" id="KW-0391">Immunity</keyword>
<dbReference type="CDD" id="cd00033">
    <property type="entry name" value="CCP"/>
    <property type="match status" value="2"/>
</dbReference>
<feature type="binding site" evidence="16">
    <location>
        <position position="186"/>
    </location>
    <ligand>
        <name>Ca(2+)</name>
        <dbReference type="ChEBI" id="CHEBI:29108"/>
        <label>1</label>
    </ligand>
</feature>
<feature type="binding site" evidence="16">
    <location>
        <position position="300"/>
    </location>
    <ligand>
        <name>Ca(2+)</name>
        <dbReference type="ChEBI" id="CHEBI:29108"/>
        <label>3</label>
    </ligand>
</feature>
<feature type="disulfide bond" evidence="14">
    <location>
        <begin position="703"/>
        <end position="722"/>
    </location>
</feature>
<accession>A0A8C7DFV6</accession>
<feature type="modified residue" description="Phosphoserine; by CK2" evidence="15">
    <location>
        <position position="263"/>
    </location>
</feature>
<dbReference type="Proteomes" id="UP000694557">
    <property type="component" value="Unassembled WGS sequence"/>
</dbReference>
<dbReference type="PROSITE" id="PS01180">
    <property type="entry name" value="CUB"/>
    <property type="match status" value="2"/>
</dbReference>
<dbReference type="InterPro" id="IPR033116">
    <property type="entry name" value="TRYPSIN_SER"/>
</dbReference>
<dbReference type="InterPro" id="IPR024175">
    <property type="entry name" value="Pept_S1A_C1r/C1S/mannan-bd"/>
</dbReference>
<feature type="disulfide bond" evidence="14">
    <location>
        <begin position="463"/>
        <end position="498"/>
    </location>
</feature>
<dbReference type="InterPro" id="IPR001881">
    <property type="entry name" value="EGF-like_Ca-bd_dom"/>
</dbReference>
<dbReference type="AlphaFoldDB" id="A0A8C7DFV6"/>
<feature type="binding site" evidence="16">
    <location>
        <position position="188"/>
    </location>
    <ligand>
        <name>Ca(2+)</name>
        <dbReference type="ChEBI" id="CHEBI:29108"/>
        <label>1</label>
    </ligand>
</feature>
<feature type="binding site" evidence="16">
    <location>
        <position position="224"/>
    </location>
    <ligand>
        <name>Ca(2+)</name>
        <dbReference type="ChEBI" id="CHEBI:29108"/>
        <label>2</label>
    </ligand>
</feature>
<evidence type="ECO:0000256" key="4">
    <source>
        <dbReference type="ARBA" id="ARBA00022670"/>
    </source>
</evidence>
<feature type="disulfide bond" description="Interchain (between heavy and light chains)" evidence="14">
    <location>
        <begin position="502"/>
        <end position="639"/>
    </location>
</feature>
<dbReference type="PROSITE" id="PS00135">
    <property type="entry name" value="TRYPSIN_SER"/>
    <property type="match status" value="1"/>
</dbReference>
<keyword evidence="16" id="KW-0479">Metal-binding</keyword>
<dbReference type="SUPFAM" id="SSF57535">
    <property type="entry name" value="Complement control module/SCR domain"/>
    <property type="match status" value="2"/>
</dbReference>
<dbReference type="InterPro" id="IPR000436">
    <property type="entry name" value="Sushi_SCR_CCP_dom"/>
</dbReference>
<feature type="binding site" evidence="16">
    <location>
        <position position="347"/>
    </location>
    <ligand>
        <name>Ca(2+)</name>
        <dbReference type="ChEBI" id="CHEBI:29108"/>
        <label>3</label>
    </ligand>
</feature>
<dbReference type="GeneTree" id="ENSGT00950000183084"/>
<dbReference type="GO" id="GO:0045087">
    <property type="term" value="P:innate immune response"/>
    <property type="evidence" value="ECO:0007669"/>
    <property type="project" value="UniProtKB-KW"/>
</dbReference>
<dbReference type="GO" id="GO:1904888">
    <property type="term" value="P:cranial skeletal system development"/>
    <property type="evidence" value="ECO:0007669"/>
    <property type="project" value="Ensembl"/>
</dbReference>
<keyword evidence="8" id="KW-0720">Serine protease</keyword>
<keyword evidence="2" id="KW-0399">Innate immunity</keyword>
<dbReference type="FunFam" id="2.40.10.10:FF:000068">
    <property type="entry name" value="transmembrane protease serine 2"/>
    <property type="match status" value="1"/>
</dbReference>
<dbReference type="CDD" id="cd00041">
    <property type="entry name" value="CUB"/>
    <property type="match status" value="2"/>
</dbReference>
<evidence type="ECO:0000259" key="21">
    <source>
        <dbReference type="PROSITE" id="PS50923"/>
    </source>
</evidence>
<keyword evidence="12 15" id="KW-0379">Hydroxylation</keyword>
<feature type="binding site" evidence="16">
    <location>
        <position position="225"/>
    </location>
    <ligand>
        <name>Ca(2+)</name>
        <dbReference type="ChEBI" id="CHEBI:29108"/>
        <label>2</label>
    </ligand>
</feature>
<feature type="binding site" evidence="16">
    <location>
        <position position="207"/>
    </location>
    <ligand>
        <name>Ca(2+)</name>
        <dbReference type="ChEBI" id="CHEBI:29108"/>
        <label>2</label>
    </ligand>
</feature>
<dbReference type="PROSITE" id="PS01186">
    <property type="entry name" value="EGF_2"/>
    <property type="match status" value="1"/>
</dbReference>
<feature type="disulfide bond" evidence="14">
    <location>
        <begin position="367"/>
        <end position="415"/>
    </location>
</feature>
<dbReference type="InterPro" id="IPR043504">
    <property type="entry name" value="Peptidase_S1_PA_chymotrypsin"/>
</dbReference>
<keyword evidence="1" id="KW-0245">EGF-like domain</keyword>
<evidence type="ECO:0000259" key="19">
    <source>
        <dbReference type="PROSITE" id="PS01180"/>
    </source>
</evidence>
<dbReference type="FunFam" id="2.40.10.10:FF:000062">
    <property type="entry name" value="mannan-binding lectin serine protease 1 isoform X1"/>
    <property type="match status" value="1"/>
</dbReference>
<feature type="binding site" evidence="16">
    <location>
        <position position="310"/>
    </location>
    <ligand>
        <name>Ca(2+)</name>
        <dbReference type="ChEBI" id="CHEBI:29108"/>
        <label>3</label>
    </ligand>
</feature>
<dbReference type="SMART" id="SM00179">
    <property type="entry name" value="EGF_CA"/>
    <property type="match status" value="1"/>
</dbReference>
<dbReference type="SUPFAM" id="SSF49854">
    <property type="entry name" value="Spermadhesin, CUB domain"/>
    <property type="match status" value="2"/>
</dbReference>
<dbReference type="SUPFAM" id="SSF57196">
    <property type="entry name" value="EGF/Laminin"/>
    <property type="match status" value="1"/>
</dbReference>
<keyword evidence="9 16" id="KW-0106">Calcium</keyword>
<dbReference type="CDD" id="cd00190">
    <property type="entry name" value="Tryp_SPc"/>
    <property type="match status" value="1"/>
</dbReference>
<evidence type="ECO:0000256" key="18">
    <source>
        <dbReference type="PROSITE-ProRule" id="PRU00302"/>
    </source>
</evidence>
<dbReference type="GO" id="GO:0007507">
    <property type="term" value="P:heart development"/>
    <property type="evidence" value="ECO:0007669"/>
    <property type="project" value="Ensembl"/>
</dbReference>
<dbReference type="GO" id="GO:0001755">
    <property type="term" value="P:neural crest cell migration"/>
    <property type="evidence" value="ECO:0007669"/>
    <property type="project" value="Ensembl"/>
</dbReference>
<feature type="disulfide bond" evidence="14">
    <location>
        <begin position="218"/>
        <end position="231"/>
    </location>
</feature>
<dbReference type="InterPro" id="IPR000742">
    <property type="entry name" value="EGF"/>
</dbReference>
<dbReference type="PRINTS" id="PR00722">
    <property type="entry name" value="CHYMOTRYPSIN"/>
</dbReference>
<dbReference type="Gene3D" id="2.10.25.10">
    <property type="entry name" value="Laminin"/>
    <property type="match status" value="1"/>
</dbReference>
<dbReference type="GO" id="GO:0006956">
    <property type="term" value="P:complement activation"/>
    <property type="evidence" value="ECO:0007669"/>
    <property type="project" value="InterPro"/>
</dbReference>
<dbReference type="PIRSF" id="PIRSF001155">
    <property type="entry name" value="C1r_C1s_MASP"/>
    <property type="match status" value="1"/>
</dbReference>
<protein>
    <submittedName>
        <fullName evidence="22">MBL associated serine protease 1</fullName>
    </submittedName>
</protein>
<dbReference type="Ensembl" id="ENSOKIT00005014585.1">
    <property type="protein sequence ID" value="ENSOKIP00005013683.1"/>
    <property type="gene ID" value="ENSOKIG00005005936.1"/>
</dbReference>
<feature type="binding site" evidence="16">
    <location>
        <position position="204"/>
    </location>
    <ligand>
        <name>Ca(2+)</name>
        <dbReference type="ChEBI" id="CHEBI:29108"/>
        <label>2</label>
    </ligand>
</feature>
<dbReference type="SMART" id="SM00032">
    <property type="entry name" value="CCP"/>
    <property type="match status" value="2"/>
</dbReference>
<dbReference type="PROSITE" id="PS50923">
    <property type="entry name" value="SUSHI"/>
    <property type="match status" value="2"/>
</dbReference>
<dbReference type="GO" id="GO:0005737">
    <property type="term" value="C:cytoplasm"/>
    <property type="evidence" value="ECO:0007669"/>
    <property type="project" value="Ensembl"/>
</dbReference>
<dbReference type="InterPro" id="IPR035914">
    <property type="entry name" value="Sperma_CUB_dom_sf"/>
</dbReference>
<feature type="domain" description="CUB" evidence="19">
    <location>
        <begin position="61"/>
        <end position="203"/>
    </location>
</feature>
<evidence type="ECO:0000256" key="2">
    <source>
        <dbReference type="ARBA" id="ARBA00022588"/>
    </source>
</evidence>
<dbReference type="Gene3D" id="2.40.10.10">
    <property type="entry name" value="Trypsin-like serine proteases"/>
    <property type="match status" value="1"/>
</dbReference>
<keyword evidence="15" id="KW-0597">Phosphoprotein</keyword>
<feature type="binding site" evidence="16">
    <location>
        <position position="120"/>
    </location>
    <ligand>
        <name>Ca(2+)</name>
        <dbReference type="ChEBI" id="CHEBI:29108"/>
        <label>1</label>
    </ligand>
</feature>
<evidence type="ECO:0000256" key="13">
    <source>
        <dbReference type="PIRSR" id="PIRSR001155-1"/>
    </source>
</evidence>
<keyword evidence="23" id="KW-1185">Reference proteome</keyword>
<evidence type="ECO:0000256" key="8">
    <source>
        <dbReference type="ARBA" id="ARBA00022825"/>
    </source>
</evidence>
<dbReference type="SUPFAM" id="SSF50494">
    <property type="entry name" value="Trypsin-like serine proteases"/>
    <property type="match status" value="1"/>
</dbReference>
<evidence type="ECO:0000256" key="12">
    <source>
        <dbReference type="ARBA" id="ARBA00023278"/>
    </source>
</evidence>
<dbReference type="InterPro" id="IPR035976">
    <property type="entry name" value="Sushi/SCR/CCP_sf"/>
</dbReference>
<dbReference type="PANTHER" id="PTHR24255:SF13">
    <property type="entry name" value="MANNAN-BINDING LECTIN SERINE PROTEASE 1"/>
    <property type="match status" value="1"/>
</dbReference>
<keyword evidence="3 18" id="KW-0768">Sushi</keyword>
<dbReference type="CDD" id="cd00054">
    <property type="entry name" value="EGF_CA"/>
    <property type="match status" value="1"/>
</dbReference>
<evidence type="ECO:0000256" key="10">
    <source>
        <dbReference type="ARBA" id="ARBA00022859"/>
    </source>
</evidence>
<dbReference type="FunFam" id="2.60.120.290:FF:000006">
    <property type="entry name" value="Mannan-binding lectin serine protease 1"/>
    <property type="match status" value="1"/>
</dbReference>
<feature type="binding site" evidence="16">
    <location>
        <position position="228"/>
    </location>
    <ligand>
        <name>Ca(2+)</name>
        <dbReference type="ChEBI" id="CHEBI:29108"/>
        <label>2</label>
    </ligand>
</feature>
<dbReference type="InterPro" id="IPR009003">
    <property type="entry name" value="Peptidase_S1_PA"/>
</dbReference>
<feature type="binding site" evidence="16">
    <location>
        <position position="112"/>
    </location>
    <ligand>
        <name>Ca(2+)</name>
        <dbReference type="ChEBI" id="CHEBI:29108"/>
        <label>1</label>
    </ligand>
</feature>
<dbReference type="SMART" id="SM00020">
    <property type="entry name" value="Tryp_SPc"/>
    <property type="match status" value="1"/>
</dbReference>
<feature type="domain" description="Sushi" evidence="21">
    <location>
        <begin position="431"/>
        <end position="500"/>
    </location>
</feature>
<feature type="modified residue" description="(3R)-3-hydroxyasparagine" evidence="15">
    <location>
        <position position="224"/>
    </location>
</feature>
<feature type="binding site" evidence="16">
    <location>
        <position position="349"/>
    </location>
    <ligand>
        <name>Ca(2+)</name>
        <dbReference type="ChEBI" id="CHEBI:29108"/>
        <label>3</label>
    </ligand>
</feature>
<dbReference type="GO" id="GO:0006508">
    <property type="term" value="P:proteolysis"/>
    <property type="evidence" value="ECO:0007669"/>
    <property type="project" value="UniProtKB-KW"/>
</dbReference>
<feature type="domain" description="Peptidase S1" evidence="20">
    <location>
        <begin position="516"/>
        <end position="789"/>
    </location>
</feature>
<keyword evidence="5" id="KW-0732">Signal</keyword>
<evidence type="ECO:0000256" key="3">
    <source>
        <dbReference type="ARBA" id="ARBA00022659"/>
    </source>
</evidence>
<dbReference type="GO" id="GO:0005615">
    <property type="term" value="C:extracellular space"/>
    <property type="evidence" value="ECO:0007669"/>
    <property type="project" value="TreeGrafter"/>
</dbReference>
<feature type="disulfide bond" evidence="14">
    <location>
        <begin position="117"/>
        <end position="156"/>
    </location>
</feature>
<dbReference type="PANTHER" id="PTHR24255">
    <property type="entry name" value="COMPLEMENT COMPONENT 1, S SUBCOMPONENT-RELATED"/>
    <property type="match status" value="1"/>
</dbReference>
<keyword evidence="4" id="KW-0645">Protease</keyword>
<dbReference type="InterPro" id="IPR018097">
    <property type="entry name" value="EGF_Ca-bd_CS"/>
</dbReference>
<evidence type="ECO:0000256" key="17">
    <source>
        <dbReference type="PROSITE-ProRule" id="PRU00059"/>
    </source>
</evidence>
<feature type="disulfide bond" evidence="14">
    <location>
        <begin position="395"/>
        <end position="428"/>
    </location>
</feature>
<evidence type="ECO:0000256" key="14">
    <source>
        <dbReference type="PIRSR" id="PIRSR001155-2"/>
    </source>
</evidence>
<feature type="disulfide bond" evidence="14">
    <location>
        <begin position="307"/>
        <end position="325"/>
    </location>
</feature>
<dbReference type="InterPro" id="IPR000859">
    <property type="entry name" value="CUB_dom"/>
</dbReference>
<dbReference type="InterPro" id="IPR001254">
    <property type="entry name" value="Trypsin_dom"/>
</dbReference>
<sequence length="794" mass="88563">MLRMRLVEMTCTLVGEVFVFVQGCLVQRSSAVSHSKRIMAATSAMMGVLPFLLDLLSMVPAGAQVICLSDMYGTINSPNFPEPYPKESEVRWNISVPDGFQIRLYFLHFDLEPSYLCEYDYVKVRVLVSCRWCYLHTPAVLQSKVEANGEELAVFCGREDSDTEQVPGEQVISSPRSSFSVSFRSDFSNEERFLGFESHYSAVDVDECRDRNDEDLACDHFCHNYIGGYYCSCRYGYLLHSDNRTCRVECSDNVYMERSGVLSSSDFPNPYPKSSDCLYHIELEDGFLLSLEFDDTFDIEDHPDVTCPYDYVKIQAGEKEYGPFCGDRPPGKIQTESNKVQVFFHSDNSGENIGWRLSYTSSGRSHCPVPVKPLYGQLDPVQIQYSFKDHILVSCDPGYRLIRDGEELEHFQIECQKDGSWNSFVPLCEMVDCGTPVEVAMGDVIFESSGNSTLFGSIIQYICRESMYQIHPKINSMYTCGEKGEWTNSEHGTKTPTCLPACGEPSQPFPAQIKRIVGGRSTVPGLFPWQVLLTVEDMSRVPEDRWFGSGALLSESWVLTAAHVLRSQRRGATVVPVAPGHVRVYLGLHDVRAKQNATNRSVEQVILHPHFDPRNYNNDIALVKLSQAVPVGELVRPVCLPPPQGKDRPQSPQLNTLGLVAGWGISNPNASVAADITALSSDLGMVSDVLQYVKLPVVAQEECKASYASRSINYNITDNMFCAGFYEGGRDTCLGDSGGAFVMEEPGSGRWVAQGLVSWGGPEECGSQRVYGVYTRVANYADWLQSQLGTGPWW</sequence>
<dbReference type="Pfam" id="PF14670">
    <property type="entry name" value="FXa_inhibition"/>
    <property type="match status" value="1"/>
</dbReference>
<dbReference type="Pfam" id="PF00089">
    <property type="entry name" value="Trypsin"/>
    <property type="match status" value="1"/>
</dbReference>
<feature type="disulfide bond" evidence="14 17">
    <location>
        <begin position="250"/>
        <end position="277"/>
    </location>
</feature>
<feature type="domain" description="CUB" evidence="19">
    <location>
        <begin position="250"/>
        <end position="362"/>
    </location>
</feature>
<evidence type="ECO:0000313" key="22">
    <source>
        <dbReference type="Ensembl" id="ENSOKIP00005013683.1"/>
    </source>
</evidence>
<dbReference type="Pfam" id="PF00084">
    <property type="entry name" value="Sushi"/>
    <property type="match status" value="1"/>
</dbReference>
<evidence type="ECO:0000256" key="5">
    <source>
        <dbReference type="ARBA" id="ARBA00022729"/>
    </source>
</evidence>
<keyword evidence="7" id="KW-0378">Hydrolase</keyword>
<feature type="disulfide bond" evidence="14">
    <location>
        <begin position="433"/>
        <end position="480"/>
    </location>
</feature>
<evidence type="ECO:0000256" key="16">
    <source>
        <dbReference type="PIRSR" id="PIRSR001155-4"/>
    </source>
</evidence>
<evidence type="ECO:0000256" key="1">
    <source>
        <dbReference type="ARBA" id="ARBA00022536"/>
    </source>
</evidence>
<gene>
    <name evidence="22" type="primary">MASP1</name>
    <name evidence="22" type="synonym">masp1</name>
</gene>
<dbReference type="Gene3D" id="2.10.70.10">
    <property type="entry name" value="Complement Module, domain 1"/>
    <property type="match status" value="2"/>
</dbReference>
<keyword evidence="6" id="KW-0677">Repeat</keyword>
<dbReference type="Gene3D" id="2.60.120.290">
    <property type="entry name" value="Spermadhesin, CUB domain"/>
    <property type="match status" value="2"/>
</dbReference>
<feature type="active site" description="Charge relay system" evidence="13">
    <location>
        <position position="619"/>
    </location>
</feature>
<organism evidence="22 23">
    <name type="scientific">Oncorhynchus kisutch</name>
    <name type="common">Coho salmon</name>
    <name type="synonym">Salmo kisutch</name>
    <dbReference type="NCBI Taxonomy" id="8019"/>
    <lineage>
        <taxon>Eukaryota</taxon>
        <taxon>Metazoa</taxon>
        <taxon>Chordata</taxon>
        <taxon>Craniata</taxon>
        <taxon>Vertebrata</taxon>
        <taxon>Euteleostomi</taxon>
        <taxon>Actinopterygii</taxon>
        <taxon>Neopterygii</taxon>
        <taxon>Teleostei</taxon>
        <taxon>Protacanthopterygii</taxon>
        <taxon>Salmoniformes</taxon>
        <taxon>Salmonidae</taxon>
        <taxon>Salmoninae</taxon>
        <taxon>Oncorhynchus</taxon>
    </lineage>
</organism>
<comment type="caution">
    <text evidence="18">Lacks conserved residue(s) required for the propagation of feature annotation.</text>
</comment>
<evidence type="ECO:0000256" key="11">
    <source>
        <dbReference type="ARBA" id="ARBA00023157"/>
    </source>
</evidence>
<evidence type="ECO:0000256" key="7">
    <source>
        <dbReference type="ARBA" id="ARBA00022801"/>
    </source>
</evidence>
<dbReference type="FunFam" id="2.10.70.10:FF:000016">
    <property type="entry name" value="Mannan-binding lectin serine protease 1"/>
    <property type="match status" value="1"/>
</dbReference>
<dbReference type="PROSITE" id="PS01187">
    <property type="entry name" value="EGF_CA"/>
    <property type="match status" value="1"/>
</dbReference>
<feature type="disulfide bond" evidence="14">
    <location>
        <begin position="733"/>
        <end position="765"/>
    </location>
</feature>
<feature type="domain" description="Sushi" evidence="21">
    <location>
        <begin position="365"/>
        <end position="430"/>
    </location>
</feature>
<dbReference type="PROSITE" id="PS50240">
    <property type="entry name" value="TRYPSIN_DOM"/>
    <property type="match status" value="1"/>
</dbReference>
<name>A0A8C7DFV6_ONCKI</name>
<dbReference type="Pfam" id="PF00431">
    <property type="entry name" value="CUB"/>
    <property type="match status" value="2"/>
</dbReference>
<reference evidence="22" key="1">
    <citation type="submission" date="2025-08" db="UniProtKB">
        <authorList>
            <consortium name="Ensembl"/>
        </authorList>
    </citation>
    <scope>IDENTIFICATION</scope>
</reference>
<proteinExistence type="predicted"/>
<feature type="disulfide bond" evidence="14">
    <location>
        <begin position="208"/>
        <end position="222"/>
    </location>
</feature>
<feature type="binding site" evidence="16">
    <location>
        <position position="205"/>
    </location>
    <ligand>
        <name>Ca(2+)</name>
        <dbReference type="ChEBI" id="CHEBI:29108"/>
        <label>2</label>
    </ligand>
</feature>
<evidence type="ECO:0000256" key="6">
    <source>
        <dbReference type="ARBA" id="ARBA00022737"/>
    </source>
</evidence>
<dbReference type="InterPro" id="IPR001314">
    <property type="entry name" value="Peptidase_S1A"/>
</dbReference>
<feature type="active site" description="Charge relay system" evidence="13">
    <location>
        <position position="563"/>
    </location>
</feature>
<evidence type="ECO:0000259" key="20">
    <source>
        <dbReference type="PROSITE" id="PS50240"/>
    </source>
</evidence>
<evidence type="ECO:0000256" key="15">
    <source>
        <dbReference type="PIRSR" id="PIRSR001155-3"/>
    </source>
</evidence>
<dbReference type="FunFam" id="2.10.25.10:FF:000059">
    <property type="entry name" value="Mannan-binding lectin serine protease 1"/>
    <property type="match status" value="1"/>
</dbReference>